<sequence>MSRAFLTEFIRSISHGAGRFVAIAVIAALGAGFYAGLRMTAPDMKQAVDIYFDATNMHDLRVVSSIGWDDEAVDRIADIEGVEAVMPVHEADAVIDVDERPYVARVTGLDVDAAEASDTTGGARALSDDASYLDRPILVEGSWPASPNECVLAESATLDSEPRIGDTIRVTGAAKDVDDVFSETEYTVTGFVRSPTYVYTGAFGSSSLGRGLVDEYLYVPDGAFVEGLPYADVRVSVEGARDLDACSDTYDRTVDEVAHRIEEDAGGIAEARLERFRAKAQADIDAARDTLEDEEYRSKSLANTLAFMLENRDEGAAGLEDRRAEGERELAEAREAIDRSQADLDAMAAPDVYVLDRSKNTGAASFTSDADRVDHIAQVFPLMFFLVAALVSLTTMTRMVEDERGYVGTLKALGYAQSAIASKYLVYAVLAAGVGSAVGIAALGRFLPWFIMKAYAVVYDMPVMPTPIDPGIALLSGVLCVGITLAATGLVVRSTLVETPAALMLPRAPRAGKRILIERIPPLWRRMSFLWKVTARNIFRYKRRFLMACAGIAGCTALLLTGFGLHDSINDIIAKEFGPISHYQTTITVDEDISDESSERLEALLDDADVFTSHTAAHTETLIAKTSDGADHRVSLVVPQDVDEFELEYLTLRERVGARPLPLGDGSAILGEKLASILGVRAGDTVRLFEEDETGNAVGDGFDVTVGGASEGYVWLPAYMSPAYYREVFGKDPAFTTIYAQEADASGEALREASAAIQAIDGVNTVGSIDDTIEYYETALQSVNAVVVVLIVAAALLAFVVIYNLTNINIEERMREVATLKVLGFTPHEVNAYIYRETLIIAAIGSAVGLALGIWLEGFVVATAEVDAVMFGRDIHAASFVLAFVLTMAFAGIVSAFMKRKLDGIDMVESLKSVE</sequence>
<evidence type="ECO:0000256" key="1">
    <source>
        <dbReference type="ARBA" id="ARBA00004651"/>
    </source>
</evidence>
<keyword evidence="3 7" id="KW-0812">Transmembrane</keyword>
<keyword evidence="10" id="KW-1185">Reference proteome</keyword>
<name>D0WGK2_SLAES</name>
<evidence type="ECO:0000259" key="8">
    <source>
        <dbReference type="Pfam" id="PF02687"/>
    </source>
</evidence>
<evidence type="ECO:0000313" key="9">
    <source>
        <dbReference type="EMBL" id="EEZ61615.1"/>
    </source>
</evidence>
<dbReference type="RefSeq" id="WP_006362212.1">
    <property type="nucleotide sequence ID" value="NZ_GG700630.1"/>
</dbReference>
<evidence type="ECO:0000313" key="10">
    <source>
        <dbReference type="Proteomes" id="UP000006001"/>
    </source>
</evidence>
<dbReference type="PANTHER" id="PTHR30287:SF1">
    <property type="entry name" value="INNER MEMBRANE PROTEIN"/>
    <property type="match status" value="1"/>
</dbReference>
<evidence type="ECO:0000256" key="3">
    <source>
        <dbReference type="ARBA" id="ARBA00022692"/>
    </source>
</evidence>
<feature type="transmembrane region" description="Helical" evidence="7">
    <location>
        <begin position="375"/>
        <end position="394"/>
    </location>
</feature>
<protein>
    <submittedName>
        <fullName evidence="9">Efflux ABC transporter, permease protein</fullName>
    </submittedName>
</protein>
<dbReference type="STRING" id="649764.HMPREF0762_00956"/>
<dbReference type="Pfam" id="PF02687">
    <property type="entry name" value="FtsX"/>
    <property type="match status" value="2"/>
</dbReference>
<reference evidence="9" key="1">
    <citation type="submission" date="2009-10" db="EMBL/GenBank/DDBJ databases">
        <authorList>
            <person name="Weinstock G."/>
            <person name="Sodergren E."/>
            <person name="Clifton S."/>
            <person name="Fulton L."/>
            <person name="Fulton B."/>
            <person name="Courtney L."/>
            <person name="Fronick C."/>
            <person name="Harrison M."/>
            <person name="Strong C."/>
            <person name="Farmer C."/>
            <person name="Delahaunty K."/>
            <person name="Markovic C."/>
            <person name="Hall O."/>
            <person name="Minx P."/>
            <person name="Tomlinson C."/>
            <person name="Mitreva M."/>
            <person name="Nelson J."/>
            <person name="Hou S."/>
            <person name="Wollam A."/>
            <person name="Pepin K.H."/>
            <person name="Johnson M."/>
            <person name="Bhonagiri V."/>
            <person name="Nash W.E."/>
            <person name="Warren W."/>
            <person name="Chinwalla A."/>
            <person name="Mardis E.R."/>
            <person name="Wilson R.K."/>
        </authorList>
    </citation>
    <scope>NUCLEOTIDE SEQUENCE [LARGE SCALE GENOMIC DNA]</scope>
    <source>
        <strain evidence="9">ATCC 700122</strain>
    </source>
</reference>
<dbReference type="GO" id="GO:0005886">
    <property type="term" value="C:plasma membrane"/>
    <property type="evidence" value="ECO:0007669"/>
    <property type="project" value="UniProtKB-SubCell"/>
</dbReference>
<dbReference type="GeneID" id="85007513"/>
<dbReference type="OrthoDB" id="5137249at2"/>
<keyword evidence="4 7" id="KW-1133">Transmembrane helix</keyword>
<organism evidence="9 10">
    <name type="scientific">Slackia exigua (strain ATCC 700122 / DSM 15923 / CIP 105133 / JCM 11022 / KCTC 5966 / S-7)</name>
    <dbReference type="NCBI Taxonomy" id="649764"/>
    <lineage>
        <taxon>Bacteria</taxon>
        <taxon>Bacillati</taxon>
        <taxon>Actinomycetota</taxon>
        <taxon>Coriobacteriia</taxon>
        <taxon>Eggerthellales</taxon>
        <taxon>Eggerthellaceae</taxon>
        <taxon>Slackia</taxon>
    </lineage>
</organism>
<feature type="coiled-coil region" evidence="6">
    <location>
        <begin position="277"/>
        <end position="343"/>
    </location>
</feature>
<accession>D0WGK2</accession>
<feature type="transmembrane region" description="Helical" evidence="7">
    <location>
        <begin position="424"/>
        <end position="451"/>
    </location>
</feature>
<keyword evidence="2" id="KW-1003">Cell membrane</keyword>
<dbReference type="EMBL" id="ACUX02000006">
    <property type="protein sequence ID" value="EEZ61615.1"/>
    <property type="molecule type" value="Genomic_DNA"/>
</dbReference>
<proteinExistence type="predicted"/>
<comment type="subcellular location">
    <subcellularLocation>
        <location evidence="1">Cell membrane</location>
        <topology evidence="1">Multi-pass membrane protein</topology>
    </subcellularLocation>
</comment>
<feature type="transmembrane region" description="Helical" evidence="7">
    <location>
        <begin position="838"/>
        <end position="856"/>
    </location>
</feature>
<dbReference type="AlphaFoldDB" id="D0WGK2"/>
<evidence type="ECO:0000256" key="4">
    <source>
        <dbReference type="ARBA" id="ARBA00022989"/>
    </source>
</evidence>
<feature type="domain" description="ABC3 transporter permease C-terminal" evidence="8">
    <location>
        <begin position="379"/>
        <end position="493"/>
    </location>
</feature>
<dbReference type="eggNOG" id="COG0577">
    <property type="taxonomic scope" value="Bacteria"/>
</dbReference>
<evidence type="ECO:0000256" key="2">
    <source>
        <dbReference type="ARBA" id="ARBA00022475"/>
    </source>
</evidence>
<feature type="transmembrane region" description="Helical" evidence="7">
    <location>
        <begin position="545"/>
        <end position="565"/>
    </location>
</feature>
<gene>
    <name evidence="9" type="ORF">HMPREF0762_00956</name>
</gene>
<keyword evidence="5 7" id="KW-0472">Membrane</keyword>
<dbReference type="InterPro" id="IPR003838">
    <property type="entry name" value="ABC3_permease_C"/>
</dbReference>
<dbReference type="HOGENOM" id="CLU_005531_0_0_11"/>
<feature type="transmembrane region" description="Helical" evidence="7">
    <location>
        <begin position="20"/>
        <end position="37"/>
    </location>
</feature>
<dbReference type="Proteomes" id="UP000006001">
    <property type="component" value="Unassembled WGS sequence"/>
</dbReference>
<feature type="domain" description="ABC3 transporter permease C-terminal" evidence="8">
    <location>
        <begin position="789"/>
        <end position="897"/>
    </location>
</feature>
<evidence type="ECO:0000256" key="7">
    <source>
        <dbReference type="SAM" id="Phobius"/>
    </source>
</evidence>
<evidence type="ECO:0000256" key="5">
    <source>
        <dbReference type="ARBA" id="ARBA00023136"/>
    </source>
</evidence>
<dbReference type="PANTHER" id="PTHR30287">
    <property type="entry name" value="MEMBRANE COMPONENT OF PREDICTED ABC SUPERFAMILY METABOLITE UPTAKE TRANSPORTER"/>
    <property type="match status" value="1"/>
</dbReference>
<evidence type="ECO:0000256" key="6">
    <source>
        <dbReference type="SAM" id="Coils"/>
    </source>
</evidence>
<feature type="transmembrane region" description="Helical" evidence="7">
    <location>
        <begin position="785"/>
        <end position="805"/>
    </location>
</feature>
<feature type="transmembrane region" description="Helical" evidence="7">
    <location>
        <begin position="876"/>
        <end position="897"/>
    </location>
</feature>
<feature type="transmembrane region" description="Helical" evidence="7">
    <location>
        <begin position="471"/>
        <end position="492"/>
    </location>
</feature>
<keyword evidence="6" id="KW-0175">Coiled coil</keyword>
<comment type="caution">
    <text evidence="9">The sequence shown here is derived from an EMBL/GenBank/DDBJ whole genome shotgun (WGS) entry which is preliminary data.</text>
</comment>
<dbReference type="InterPro" id="IPR038766">
    <property type="entry name" value="Membrane_comp_ABC_pdt"/>
</dbReference>